<protein>
    <submittedName>
        <fullName evidence="1">Uncharacterized protein</fullName>
    </submittedName>
</protein>
<name>A0ABU8RI29_9ACTN</name>
<accession>A0ABU8RI29</accession>
<evidence type="ECO:0000313" key="2">
    <source>
        <dbReference type="Proteomes" id="UP001387100"/>
    </source>
</evidence>
<keyword evidence="2" id="KW-1185">Reference proteome</keyword>
<dbReference type="EMBL" id="JBBIAA010000003">
    <property type="protein sequence ID" value="MEJ5944629.1"/>
    <property type="molecule type" value="Genomic_DNA"/>
</dbReference>
<proteinExistence type="predicted"/>
<dbReference type="Proteomes" id="UP001387100">
    <property type="component" value="Unassembled WGS sequence"/>
</dbReference>
<gene>
    <name evidence="1" type="ORF">WDZ17_04895</name>
</gene>
<comment type="caution">
    <text evidence="1">The sequence shown here is derived from an EMBL/GenBank/DDBJ whole genome shotgun (WGS) entry which is preliminary data.</text>
</comment>
<evidence type="ECO:0000313" key="1">
    <source>
        <dbReference type="EMBL" id="MEJ5944629.1"/>
    </source>
</evidence>
<reference evidence="1 2" key="1">
    <citation type="journal article" date="2017" name="Int. J. Syst. Evol. Microbiol.">
        <title>Pseudokineococcus basanitobsidens sp. nov., isolated from volcanic rock.</title>
        <authorList>
            <person name="Lee D.W."/>
            <person name="Park M.Y."/>
            <person name="Kim J.J."/>
            <person name="Kim B.S."/>
        </authorList>
    </citation>
    <scope>NUCLEOTIDE SEQUENCE [LARGE SCALE GENOMIC DNA]</scope>
    <source>
        <strain evidence="1 2">DSM 103726</strain>
    </source>
</reference>
<dbReference type="RefSeq" id="WP_339574014.1">
    <property type="nucleotide sequence ID" value="NZ_JBBIAA010000003.1"/>
</dbReference>
<organism evidence="1 2">
    <name type="scientific">Pseudokineococcus basanitobsidens</name>
    <dbReference type="NCBI Taxonomy" id="1926649"/>
    <lineage>
        <taxon>Bacteria</taxon>
        <taxon>Bacillati</taxon>
        <taxon>Actinomycetota</taxon>
        <taxon>Actinomycetes</taxon>
        <taxon>Kineosporiales</taxon>
        <taxon>Kineosporiaceae</taxon>
        <taxon>Pseudokineococcus</taxon>
    </lineage>
</organism>
<sequence>MPVAVRPASPVWTAGAPPAGVRRAMAAEGLLVEVLPSVWLPADLVREPAARAAALVAHVTGACALPGSVRWCLPPGAVVALAAAAWVHGCPAPPRRVDLLVPRGTGPGPAGGAVRLRRVAEPARGARTVGDLVVTGPERTVEDLTGSADPQDRAALAWARGTQVDAVGQAPACSSRRPVAR</sequence>